<dbReference type="GO" id="GO:0032259">
    <property type="term" value="P:methylation"/>
    <property type="evidence" value="ECO:0007669"/>
    <property type="project" value="UniProtKB-KW"/>
</dbReference>
<evidence type="ECO:0000313" key="1">
    <source>
        <dbReference type="EMBL" id="NMH64854.1"/>
    </source>
</evidence>
<keyword evidence="2" id="KW-1185">Reference proteome</keyword>
<evidence type="ECO:0000313" key="2">
    <source>
        <dbReference type="Proteomes" id="UP000737113"/>
    </source>
</evidence>
<dbReference type="SUPFAM" id="SSF53335">
    <property type="entry name" value="S-adenosyl-L-methionine-dependent methyltransferases"/>
    <property type="match status" value="1"/>
</dbReference>
<dbReference type="PANTHER" id="PTHR43861">
    <property type="entry name" value="TRANS-ACONITATE 2-METHYLTRANSFERASE-RELATED"/>
    <property type="match status" value="1"/>
</dbReference>
<dbReference type="GO" id="GO:0008168">
    <property type="term" value="F:methyltransferase activity"/>
    <property type="evidence" value="ECO:0007669"/>
    <property type="project" value="UniProtKB-KW"/>
</dbReference>
<dbReference type="InterPro" id="IPR029063">
    <property type="entry name" value="SAM-dependent_MTases_sf"/>
</dbReference>
<keyword evidence="1" id="KW-0489">Methyltransferase</keyword>
<accession>A0A972JK89</accession>
<keyword evidence="1" id="KW-0808">Transferase</keyword>
<protein>
    <submittedName>
        <fullName evidence="1">Methyltransferase domain-containing protein</fullName>
    </submittedName>
</protein>
<organism evidence="1 2">
    <name type="scientific">Shewanella salipaludis</name>
    <dbReference type="NCBI Taxonomy" id="2723052"/>
    <lineage>
        <taxon>Bacteria</taxon>
        <taxon>Pseudomonadati</taxon>
        <taxon>Pseudomonadota</taxon>
        <taxon>Gammaproteobacteria</taxon>
        <taxon>Alteromonadales</taxon>
        <taxon>Shewanellaceae</taxon>
        <taxon>Shewanella</taxon>
    </lineage>
</organism>
<dbReference type="RefSeq" id="WP_169563531.1">
    <property type="nucleotide sequence ID" value="NZ_JAAXYH010000003.1"/>
</dbReference>
<dbReference type="Proteomes" id="UP000737113">
    <property type="component" value="Unassembled WGS sequence"/>
</dbReference>
<dbReference type="Pfam" id="PF13489">
    <property type="entry name" value="Methyltransf_23"/>
    <property type="match status" value="1"/>
</dbReference>
<dbReference type="CDD" id="cd02440">
    <property type="entry name" value="AdoMet_MTases"/>
    <property type="match status" value="1"/>
</dbReference>
<gene>
    <name evidence="1" type="ORF">HC757_06680</name>
</gene>
<name>A0A972JK89_9GAMM</name>
<dbReference type="AlphaFoldDB" id="A0A972JK89"/>
<comment type="caution">
    <text evidence="1">The sequence shown here is derived from an EMBL/GenBank/DDBJ whole genome shotgun (WGS) entry which is preliminary data.</text>
</comment>
<dbReference type="Gene3D" id="3.40.50.150">
    <property type="entry name" value="Vaccinia Virus protein VP39"/>
    <property type="match status" value="1"/>
</dbReference>
<reference evidence="1" key="1">
    <citation type="submission" date="2020-04" db="EMBL/GenBank/DDBJ databases">
        <title>Description of Shewanella salipaludis sp. nov., isolated from a salt marsh.</title>
        <authorList>
            <person name="Park S."/>
            <person name="Yoon J.-H."/>
        </authorList>
    </citation>
    <scope>NUCLEOTIDE SEQUENCE</scope>
    <source>
        <strain evidence="1">SHSM-M6</strain>
    </source>
</reference>
<sequence length="237" mass="27170">MTERLDLRQRQGLHGADYVARYRRKSPLRLCRLVDLMTASRSQGLQGADVVDFGCGDAVIVEYIRDKVSTYKGVDFSAEFIQVANQRKAALKASNVDFSCDSITHFGRQHRDCFDIGFSFDLSEHVYDDEWQEIVNSMYSCLRPGGHLYLHTPNADFLLEIMKKHNFLLKQFPEHIAVRNVQENCHFLAEAGFEDVSAQVIPHYNIARIVHPLSLLPWVGKYFQARLFITAKKPMTA</sequence>
<proteinExistence type="predicted"/>
<dbReference type="EMBL" id="JAAXYH010000003">
    <property type="protein sequence ID" value="NMH64854.1"/>
    <property type="molecule type" value="Genomic_DNA"/>
</dbReference>